<reference evidence="5 6" key="1">
    <citation type="journal article" date="2007" name="Nature">
        <title>Evolution of genes and genomes on the Drosophila phylogeny.</title>
        <authorList>
            <consortium name="Drosophila 12 Genomes Consortium"/>
            <person name="Clark A.G."/>
            <person name="Eisen M.B."/>
            <person name="Smith D.R."/>
            <person name="Bergman C.M."/>
            <person name="Oliver B."/>
            <person name="Markow T.A."/>
            <person name="Kaufman T.C."/>
            <person name="Kellis M."/>
            <person name="Gelbart W."/>
            <person name="Iyer V.N."/>
            <person name="Pollard D.A."/>
            <person name="Sackton T.B."/>
            <person name="Larracuente A.M."/>
            <person name="Singh N.D."/>
            <person name="Abad J.P."/>
            <person name="Abt D.N."/>
            <person name="Adryan B."/>
            <person name="Aguade M."/>
            <person name="Akashi H."/>
            <person name="Anderson W.W."/>
            <person name="Aquadro C.F."/>
            <person name="Ardell D.H."/>
            <person name="Arguello R."/>
            <person name="Artieri C.G."/>
            <person name="Barbash D.A."/>
            <person name="Barker D."/>
            <person name="Barsanti P."/>
            <person name="Batterham P."/>
            <person name="Batzoglou S."/>
            <person name="Begun D."/>
            <person name="Bhutkar A."/>
            <person name="Blanco E."/>
            <person name="Bosak S.A."/>
            <person name="Bradley R.K."/>
            <person name="Brand A.D."/>
            <person name="Brent M.R."/>
            <person name="Brooks A.N."/>
            <person name="Brown R.H."/>
            <person name="Butlin R.K."/>
            <person name="Caggese C."/>
            <person name="Calvi B.R."/>
            <person name="Bernardo de Carvalho A."/>
            <person name="Caspi A."/>
            <person name="Castrezana S."/>
            <person name="Celniker S.E."/>
            <person name="Chang J.L."/>
            <person name="Chapple C."/>
            <person name="Chatterji S."/>
            <person name="Chinwalla A."/>
            <person name="Civetta A."/>
            <person name="Clifton S.W."/>
            <person name="Comeron J.M."/>
            <person name="Costello J.C."/>
            <person name="Coyne J.A."/>
            <person name="Daub J."/>
            <person name="David R.G."/>
            <person name="Delcher A.L."/>
            <person name="Delehaunty K."/>
            <person name="Do C.B."/>
            <person name="Ebling H."/>
            <person name="Edwards K."/>
            <person name="Eickbush T."/>
            <person name="Evans J.D."/>
            <person name="Filipski A."/>
            <person name="Findeiss S."/>
            <person name="Freyhult E."/>
            <person name="Fulton L."/>
            <person name="Fulton R."/>
            <person name="Garcia A.C."/>
            <person name="Gardiner A."/>
            <person name="Garfield D.A."/>
            <person name="Garvin B.E."/>
            <person name="Gibson G."/>
            <person name="Gilbert D."/>
            <person name="Gnerre S."/>
            <person name="Godfrey J."/>
            <person name="Good R."/>
            <person name="Gotea V."/>
            <person name="Gravely B."/>
            <person name="Greenberg A.J."/>
            <person name="Griffiths-Jones S."/>
            <person name="Gross S."/>
            <person name="Guigo R."/>
            <person name="Gustafson E.A."/>
            <person name="Haerty W."/>
            <person name="Hahn M.W."/>
            <person name="Halligan D.L."/>
            <person name="Halpern A.L."/>
            <person name="Halter G.M."/>
            <person name="Han M.V."/>
            <person name="Heger A."/>
            <person name="Hillier L."/>
            <person name="Hinrichs A.S."/>
            <person name="Holmes I."/>
            <person name="Hoskins R.A."/>
            <person name="Hubisz M.J."/>
            <person name="Hultmark D."/>
            <person name="Huntley M.A."/>
            <person name="Jaffe D.B."/>
            <person name="Jagadeeshan S."/>
            <person name="Jeck W.R."/>
            <person name="Johnson J."/>
            <person name="Jones C.D."/>
            <person name="Jordan W.C."/>
            <person name="Karpen G.H."/>
            <person name="Kataoka E."/>
            <person name="Keightley P.D."/>
            <person name="Kheradpour P."/>
            <person name="Kirkness E.F."/>
            <person name="Koerich L.B."/>
            <person name="Kristiansen K."/>
            <person name="Kudrna D."/>
            <person name="Kulathinal R.J."/>
            <person name="Kumar S."/>
            <person name="Kwok R."/>
            <person name="Lander E."/>
            <person name="Langley C.H."/>
            <person name="Lapoint R."/>
            <person name="Lazzaro B.P."/>
            <person name="Lee S.J."/>
            <person name="Levesque L."/>
            <person name="Li R."/>
            <person name="Lin C.F."/>
            <person name="Lin M.F."/>
            <person name="Lindblad-Toh K."/>
            <person name="Llopart A."/>
            <person name="Long M."/>
            <person name="Low L."/>
            <person name="Lozovsky E."/>
            <person name="Lu J."/>
            <person name="Luo M."/>
            <person name="Machado C.A."/>
            <person name="Makalowski W."/>
            <person name="Marzo M."/>
            <person name="Matsuda M."/>
            <person name="Matzkin L."/>
            <person name="McAllister B."/>
            <person name="McBride C.S."/>
            <person name="McKernan B."/>
            <person name="McKernan K."/>
            <person name="Mendez-Lago M."/>
            <person name="Minx P."/>
            <person name="Mollenhauer M.U."/>
            <person name="Montooth K."/>
            <person name="Mount S.M."/>
            <person name="Mu X."/>
            <person name="Myers E."/>
            <person name="Negre B."/>
            <person name="Newfeld S."/>
            <person name="Nielsen R."/>
            <person name="Noor M.A."/>
            <person name="O'Grady P."/>
            <person name="Pachter L."/>
            <person name="Papaceit M."/>
            <person name="Parisi M.J."/>
            <person name="Parisi M."/>
            <person name="Parts L."/>
            <person name="Pedersen J.S."/>
            <person name="Pesole G."/>
            <person name="Phillippy A.M."/>
            <person name="Ponting C.P."/>
            <person name="Pop M."/>
            <person name="Porcelli D."/>
            <person name="Powell J.R."/>
            <person name="Prohaska S."/>
            <person name="Pruitt K."/>
            <person name="Puig M."/>
            <person name="Quesneville H."/>
            <person name="Ram K.R."/>
            <person name="Rand D."/>
            <person name="Rasmussen M.D."/>
            <person name="Reed L.K."/>
            <person name="Reenan R."/>
            <person name="Reily A."/>
            <person name="Remington K.A."/>
            <person name="Rieger T.T."/>
            <person name="Ritchie M.G."/>
            <person name="Robin C."/>
            <person name="Rogers Y.H."/>
            <person name="Rohde C."/>
            <person name="Rozas J."/>
            <person name="Rubenfield M.J."/>
            <person name="Ruiz A."/>
            <person name="Russo S."/>
            <person name="Salzberg S.L."/>
            <person name="Sanchez-Gracia A."/>
            <person name="Saranga D.J."/>
            <person name="Sato H."/>
            <person name="Schaeffer S.W."/>
            <person name="Schatz M.C."/>
            <person name="Schlenke T."/>
            <person name="Schwartz R."/>
            <person name="Segarra C."/>
            <person name="Singh R.S."/>
            <person name="Sirot L."/>
            <person name="Sirota M."/>
            <person name="Sisneros N.B."/>
            <person name="Smith C.D."/>
            <person name="Smith T.F."/>
            <person name="Spieth J."/>
            <person name="Stage D.E."/>
            <person name="Stark A."/>
            <person name="Stephan W."/>
            <person name="Strausberg R.L."/>
            <person name="Strempel S."/>
            <person name="Sturgill D."/>
            <person name="Sutton G."/>
            <person name="Sutton G.G."/>
            <person name="Tao W."/>
            <person name="Teichmann S."/>
            <person name="Tobari Y.N."/>
            <person name="Tomimura Y."/>
            <person name="Tsolas J.M."/>
            <person name="Valente V.L."/>
            <person name="Venter E."/>
            <person name="Venter J.C."/>
            <person name="Vicario S."/>
            <person name="Vieira F.G."/>
            <person name="Vilella A.J."/>
            <person name="Villasante A."/>
            <person name="Walenz B."/>
            <person name="Wang J."/>
            <person name="Wasserman M."/>
            <person name="Watts T."/>
            <person name="Wilson D."/>
            <person name="Wilson R.K."/>
            <person name="Wing R.A."/>
            <person name="Wolfner M.F."/>
            <person name="Wong A."/>
            <person name="Wong G.K."/>
            <person name="Wu C.I."/>
            <person name="Wu G."/>
            <person name="Yamamoto D."/>
            <person name="Yang H.P."/>
            <person name="Yang S.P."/>
            <person name="Yorke J.A."/>
            <person name="Yoshida K."/>
            <person name="Zdobnov E."/>
            <person name="Zhang P."/>
            <person name="Zhang Y."/>
            <person name="Zimin A.V."/>
            <person name="Baldwin J."/>
            <person name="Abdouelleil A."/>
            <person name="Abdulkadir J."/>
            <person name="Abebe A."/>
            <person name="Abera B."/>
            <person name="Abreu J."/>
            <person name="Acer S.C."/>
            <person name="Aftuck L."/>
            <person name="Alexander A."/>
            <person name="An P."/>
            <person name="Anderson E."/>
            <person name="Anderson S."/>
            <person name="Arachi H."/>
            <person name="Azer M."/>
            <person name="Bachantsang P."/>
            <person name="Barry A."/>
            <person name="Bayul T."/>
            <person name="Berlin A."/>
            <person name="Bessette D."/>
            <person name="Bloom T."/>
            <person name="Blye J."/>
            <person name="Boguslavskiy L."/>
            <person name="Bonnet C."/>
            <person name="Boukhgalter B."/>
            <person name="Bourzgui I."/>
            <person name="Brown A."/>
            <person name="Cahill P."/>
            <person name="Channer S."/>
            <person name="Cheshatsang Y."/>
            <person name="Chuda L."/>
            <person name="Citroen M."/>
            <person name="Collymore A."/>
            <person name="Cooke P."/>
            <person name="Costello M."/>
            <person name="D'Aco K."/>
            <person name="Daza R."/>
            <person name="De Haan G."/>
            <person name="DeGray S."/>
            <person name="DeMaso C."/>
            <person name="Dhargay N."/>
            <person name="Dooley K."/>
            <person name="Dooley E."/>
            <person name="Doricent M."/>
            <person name="Dorje P."/>
            <person name="Dorjee K."/>
            <person name="Dupes A."/>
            <person name="Elong R."/>
            <person name="Falk J."/>
            <person name="Farina A."/>
            <person name="Faro S."/>
            <person name="Ferguson D."/>
            <person name="Fisher S."/>
            <person name="Foley C.D."/>
            <person name="Franke A."/>
            <person name="Friedrich D."/>
            <person name="Gadbois L."/>
            <person name="Gearin G."/>
            <person name="Gearin C.R."/>
            <person name="Giannoukos G."/>
            <person name="Goode T."/>
            <person name="Graham J."/>
            <person name="Grandbois E."/>
            <person name="Grewal S."/>
            <person name="Gyaltsen K."/>
            <person name="Hafez N."/>
            <person name="Hagos B."/>
            <person name="Hall J."/>
            <person name="Henson C."/>
            <person name="Hollinger A."/>
            <person name="Honan T."/>
            <person name="Huard M.D."/>
            <person name="Hughes L."/>
            <person name="Hurhula B."/>
            <person name="Husby M.E."/>
            <person name="Kamat A."/>
            <person name="Kanga B."/>
            <person name="Kashin S."/>
            <person name="Khazanovich D."/>
            <person name="Kisner P."/>
            <person name="Lance K."/>
            <person name="Lara M."/>
            <person name="Lee W."/>
            <person name="Lennon N."/>
            <person name="Letendre F."/>
            <person name="LeVine R."/>
            <person name="Lipovsky A."/>
            <person name="Liu X."/>
            <person name="Liu J."/>
            <person name="Liu S."/>
            <person name="Lokyitsang T."/>
            <person name="Lokyitsang Y."/>
            <person name="Lubonja R."/>
            <person name="Lui A."/>
            <person name="MacDonald P."/>
            <person name="Magnisalis V."/>
            <person name="Maru K."/>
            <person name="Matthews C."/>
            <person name="McCusker W."/>
            <person name="McDonough S."/>
            <person name="Mehta T."/>
            <person name="Meldrim J."/>
            <person name="Meneus L."/>
            <person name="Mihai O."/>
            <person name="Mihalev A."/>
            <person name="Mihova T."/>
            <person name="Mittelman R."/>
            <person name="Mlenga V."/>
            <person name="Montmayeur A."/>
            <person name="Mulrain L."/>
            <person name="Navidi A."/>
            <person name="Naylor J."/>
            <person name="Negash T."/>
            <person name="Nguyen T."/>
            <person name="Nguyen N."/>
            <person name="Nicol R."/>
            <person name="Norbu C."/>
            <person name="Norbu N."/>
            <person name="Novod N."/>
            <person name="O'Neill B."/>
            <person name="Osman S."/>
            <person name="Markiewicz E."/>
            <person name="Oyono O.L."/>
            <person name="Patti C."/>
            <person name="Phunkhang P."/>
            <person name="Pierre F."/>
            <person name="Priest M."/>
            <person name="Raghuraman S."/>
            <person name="Rege F."/>
            <person name="Reyes R."/>
            <person name="Rise C."/>
            <person name="Rogov P."/>
            <person name="Ross K."/>
            <person name="Ryan E."/>
            <person name="Settipalli S."/>
            <person name="Shea T."/>
            <person name="Sherpa N."/>
            <person name="Shi L."/>
            <person name="Shih D."/>
            <person name="Sparrow T."/>
            <person name="Spaulding J."/>
            <person name="Stalker J."/>
            <person name="Stange-Thomann N."/>
            <person name="Stavropoulos S."/>
            <person name="Stone C."/>
            <person name="Strader C."/>
            <person name="Tesfaye S."/>
            <person name="Thomson T."/>
            <person name="Thoulutsang Y."/>
            <person name="Thoulutsang D."/>
            <person name="Topham K."/>
            <person name="Topping I."/>
            <person name="Tsamla T."/>
            <person name="Vassiliev H."/>
            <person name="Vo A."/>
            <person name="Wangchuk T."/>
            <person name="Wangdi T."/>
            <person name="Weiand M."/>
            <person name="Wilkinson J."/>
            <person name="Wilson A."/>
            <person name="Yadav S."/>
            <person name="Young G."/>
            <person name="Yu Q."/>
            <person name="Zembek L."/>
            <person name="Zhong D."/>
            <person name="Zimmer A."/>
            <person name="Zwirko Z."/>
            <person name="Jaffe D.B."/>
            <person name="Alvarez P."/>
            <person name="Brockman W."/>
            <person name="Butler J."/>
            <person name="Chin C."/>
            <person name="Gnerre S."/>
            <person name="Grabherr M."/>
            <person name="Kleber M."/>
            <person name="Mauceli E."/>
            <person name="MacCallum I."/>
        </authorList>
    </citation>
    <scope>NUCLEOTIDE SEQUENCE [LARGE SCALE GENOMIC DNA]</scope>
    <source>
        <strain evidence="5 6">TSC#14021-0224.01</strain>
    </source>
</reference>
<evidence type="ECO:0000259" key="4">
    <source>
        <dbReference type="PROSITE" id="PS51800"/>
    </source>
</evidence>
<keyword evidence="2" id="KW-0863">Zinc-finger</keyword>
<organism evidence="5 6">
    <name type="scientific">Drosophila erecta</name>
    <name type="common">Fruit fly</name>
    <dbReference type="NCBI Taxonomy" id="7220"/>
    <lineage>
        <taxon>Eukaryota</taxon>
        <taxon>Metazoa</taxon>
        <taxon>Ecdysozoa</taxon>
        <taxon>Arthropoda</taxon>
        <taxon>Hexapoda</taxon>
        <taxon>Insecta</taxon>
        <taxon>Pterygota</taxon>
        <taxon>Neoptera</taxon>
        <taxon>Endopterygota</taxon>
        <taxon>Diptera</taxon>
        <taxon>Brachycera</taxon>
        <taxon>Muscomorpha</taxon>
        <taxon>Ephydroidea</taxon>
        <taxon>Drosophilidae</taxon>
        <taxon>Drosophila</taxon>
        <taxon>Sophophora</taxon>
    </lineage>
</organism>
<reference evidence="5 6" key="2">
    <citation type="journal article" date="2008" name="Bioinformatics">
        <title>Assembly reconciliation.</title>
        <authorList>
            <person name="Zimin A.V."/>
            <person name="Smith D.R."/>
            <person name="Sutton G."/>
            <person name="Yorke J.A."/>
        </authorList>
    </citation>
    <scope>NUCLEOTIDE SEQUENCE [LARGE SCALE GENOMIC DNA]</scope>
    <source>
        <strain evidence="5 6">TSC#14021-0224.01</strain>
    </source>
</reference>
<keyword evidence="6" id="KW-1185">Reference proteome</keyword>
<protein>
    <recommendedName>
        <fullName evidence="4">CHHC U11-48K-type domain-containing protein</fullName>
    </recommendedName>
</protein>
<dbReference type="PANTHER" id="PTHR21402:SF5">
    <property type="entry name" value="GAMETOCYTE SPECIFIC FACTOR 1"/>
    <property type="match status" value="1"/>
</dbReference>
<dbReference type="InterPro" id="IPR051591">
    <property type="entry name" value="UPF0224_FAM112_RNA_Proc"/>
</dbReference>
<name>B3N4S1_DROER</name>
<proteinExistence type="predicted"/>
<evidence type="ECO:0000256" key="1">
    <source>
        <dbReference type="ARBA" id="ARBA00022723"/>
    </source>
</evidence>
<sequence>MSYCELGTCPYDKTHRIMIFRMPKHIVKCAKNYRGPPLQTCKYNAAHRVLDMEEHLKECDYYLRSIDDQAVQIALSTRIPPVQENGHDVDTPL</sequence>
<feature type="domain" description="CHHC U11-48K-type" evidence="4">
    <location>
        <begin position="6"/>
        <end position="33"/>
    </location>
</feature>
<dbReference type="SUPFAM" id="SSF57667">
    <property type="entry name" value="beta-beta-alpha zinc fingers"/>
    <property type="match status" value="1"/>
</dbReference>
<dbReference type="PhylomeDB" id="B3N4S1"/>
<evidence type="ECO:0000313" key="6">
    <source>
        <dbReference type="Proteomes" id="UP000008711"/>
    </source>
</evidence>
<dbReference type="Proteomes" id="UP000008711">
    <property type="component" value="Unassembled WGS sequence"/>
</dbReference>
<dbReference type="PROSITE" id="PS51800">
    <property type="entry name" value="ZF_CHHC_U11_48K"/>
    <property type="match status" value="1"/>
</dbReference>
<dbReference type="InterPro" id="IPR036236">
    <property type="entry name" value="Znf_C2H2_sf"/>
</dbReference>
<dbReference type="HOGENOM" id="CLU_2471489_0_0_1"/>
<dbReference type="InterPro" id="IPR022776">
    <property type="entry name" value="TRM13/UPF0224_CHHC_Znf_dom"/>
</dbReference>
<accession>B3N4S1</accession>
<dbReference type="PANTHER" id="PTHR21402">
    <property type="entry name" value="GAMETOCYTE SPECIFIC FACTOR 1-RELATED"/>
    <property type="match status" value="1"/>
</dbReference>
<dbReference type="Pfam" id="PF05253">
    <property type="entry name" value="zf-U11-48K"/>
    <property type="match status" value="1"/>
</dbReference>
<evidence type="ECO:0000313" key="5">
    <source>
        <dbReference type="EMBL" id="EDV57823.1"/>
    </source>
</evidence>
<dbReference type="AlphaFoldDB" id="B3N4S1"/>
<dbReference type="OMA" id="RIMIFRM"/>
<gene>
    <name evidence="5" type="primary">Dere\GG24320</name>
    <name evidence="5" type="synonym">dere_GLEANR_9059</name>
    <name evidence="5" type="synonym">GG24320</name>
    <name evidence="5" type="ORF">Dere_GG24320</name>
</gene>
<keyword evidence="3" id="KW-0862">Zinc</keyword>
<dbReference type="KEGG" id="der:6540662"/>
<keyword evidence="1" id="KW-0479">Metal-binding</keyword>
<evidence type="ECO:0000256" key="3">
    <source>
        <dbReference type="ARBA" id="ARBA00022833"/>
    </source>
</evidence>
<dbReference type="EMBL" id="CH954177">
    <property type="protein sequence ID" value="EDV57823.1"/>
    <property type="molecule type" value="Genomic_DNA"/>
</dbReference>
<evidence type="ECO:0000256" key="2">
    <source>
        <dbReference type="ARBA" id="ARBA00022771"/>
    </source>
</evidence>
<dbReference type="eggNOG" id="KOG4376">
    <property type="taxonomic scope" value="Eukaryota"/>
</dbReference>
<dbReference type="GO" id="GO:0008270">
    <property type="term" value="F:zinc ion binding"/>
    <property type="evidence" value="ECO:0007669"/>
    <property type="project" value="UniProtKB-KW"/>
</dbReference>
<dbReference type="OrthoDB" id="10069248at2759"/>
<dbReference type="GO" id="GO:0055070">
    <property type="term" value="P:copper ion homeostasis"/>
    <property type="evidence" value="ECO:0007669"/>
    <property type="project" value="EnsemblMetazoa"/>
</dbReference>